<gene>
    <name evidence="4" type="ORF">CK503_04425</name>
</gene>
<dbReference type="PANTHER" id="PTHR44591">
    <property type="entry name" value="STRESS RESPONSE REGULATOR PROTEIN 1"/>
    <property type="match status" value="1"/>
</dbReference>
<dbReference type="InterPro" id="IPR011006">
    <property type="entry name" value="CheY-like_superfamily"/>
</dbReference>
<feature type="modified residue" description="4-aspartylphosphate" evidence="2">
    <location>
        <position position="61"/>
    </location>
</feature>
<dbReference type="Gene3D" id="3.40.50.2300">
    <property type="match status" value="1"/>
</dbReference>
<dbReference type="AlphaFoldDB" id="A0A2A2GAF0"/>
<name>A0A2A2GAF0_9BACT</name>
<dbReference type="InterPro" id="IPR001789">
    <property type="entry name" value="Sig_transdc_resp-reg_receiver"/>
</dbReference>
<dbReference type="PANTHER" id="PTHR44591:SF3">
    <property type="entry name" value="RESPONSE REGULATORY DOMAIN-CONTAINING PROTEIN"/>
    <property type="match status" value="1"/>
</dbReference>
<evidence type="ECO:0000259" key="3">
    <source>
        <dbReference type="PROSITE" id="PS50110"/>
    </source>
</evidence>
<evidence type="ECO:0000256" key="1">
    <source>
        <dbReference type="ARBA" id="ARBA00022553"/>
    </source>
</evidence>
<dbReference type="PROSITE" id="PS50110">
    <property type="entry name" value="RESPONSE_REGULATORY"/>
    <property type="match status" value="1"/>
</dbReference>
<dbReference type="Pfam" id="PF00072">
    <property type="entry name" value="Response_reg"/>
    <property type="match status" value="1"/>
</dbReference>
<organism evidence="4 5">
    <name type="scientific">Fodinibius salipaludis</name>
    <dbReference type="NCBI Taxonomy" id="2032627"/>
    <lineage>
        <taxon>Bacteria</taxon>
        <taxon>Pseudomonadati</taxon>
        <taxon>Balneolota</taxon>
        <taxon>Balneolia</taxon>
        <taxon>Balneolales</taxon>
        <taxon>Balneolaceae</taxon>
        <taxon>Fodinibius</taxon>
    </lineage>
</organism>
<comment type="caution">
    <text evidence="4">The sequence shown here is derived from an EMBL/GenBank/DDBJ whole genome shotgun (WGS) entry which is preliminary data.</text>
</comment>
<sequence>MLTTLLSMEPQSILIVDQQEVVRDSLQLILSEEGFRCYTSCNARKAQNVLTTKAVDLIIVDSQLLDRNGLFSFLRARYPTIKIIVMSSYVEIEVTQKALIDGAHDFVIKPLDFKELIDKINYHLSVVRS</sequence>
<dbReference type="OrthoDB" id="9789181at2"/>
<proteinExistence type="predicted"/>
<reference evidence="4 5" key="1">
    <citation type="submission" date="2017-08" db="EMBL/GenBank/DDBJ databases">
        <title>Aliifodinibius alkalisoli sp. nov., isolated from saline alkaline soil.</title>
        <authorList>
            <person name="Liu D."/>
            <person name="Zhang G."/>
        </authorList>
    </citation>
    <scope>NUCLEOTIDE SEQUENCE [LARGE SCALE GENOMIC DNA]</scope>
    <source>
        <strain evidence="4 5">WN023</strain>
    </source>
</reference>
<dbReference type="EMBL" id="NSKE01000003">
    <property type="protein sequence ID" value="PAU94726.1"/>
    <property type="molecule type" value="Genomic_DNA"/>
</dbReference>
<dbReference type="SUPFAM" id="SSF52172">
    <property type="entry name" value="CheY-like"/>
    <property type="match status" value="1"/>
</dbReference>
<keyword evidence="5" id="KW-1185">Reference proteome</keyword>
<dbReference type="SMART" id="SM00448">
    <property type="entry name" value="REC"/>
    <property type="match status" value="1"/>
</dbReference>
<dbReference type="GO" id="GO:0000160">
    <property type="term" value="P:phosphorelay signal transduction system"/>
    <property type="evidence" value="ECO:0007669"/>
    <property type="project" value="InterPro"/>
</dbReference>
<accession>A0A2A2GAF0</accession>
<dbReference type="CDD" id="cd00156">
    <property type="entry name" value="REC"/>
    <property type="match status" value="1"/>
</dbReference>
<evidence type="ECO:0000313" key="5">
    <source>
        <dbReference type="Proteomes" id="UP000218831"/>
    </source>
</evidence>
<keyword evidence="1 2" id="KW-0597">Phosphoprotein</keyword>
<evidence type="ECO:0000256" key="2">
    <source>
        <dbReference type="PROSITE-ProRule" id="PRU00169"/>
    </source>
</evidence>
<dbReference type="Proteomes" id="UP000218831">
    <property type="component" value="Unassembled WGS sequence"/>
</dbReference>
<dbReference type="InterPro" id="IPR050595">
    <property type="entry name" value="Bact_response_regulator"/>
</dbReference>
<protein>
    <recommendedName>
        <fullName evidence="3">Response regulatory domain-containing protein</fullName>
    </recommendedName>
</protein>
<evidence type="ECO:0000313" key="4">
    <source>
        <dbReference type="EMBL" id="PAU94726.1"/>
    </source>
</evidence>
<feature type="domain" description="Response regulatory" evidence="3">
    <location>
        <begin position="12"/>
        <end position="124"/>
    </location>
</feature>